<dbReference type="Proteomes" id="UP000195402">
    <property type="component" value="Unassembled WGS sequence"/>
</dbReference>
<feature type="transmembrane region" description="Helical" evidence="2">
    <location>
        <begin position="250"/>
        <end position="271"/>
    </location>
</feature>
<keyword evidence="4" id="KW-1185">Reference proteome</keyword>
<keyword evidence="2" id="KW-0812">Transmembrane</keyword>
<keyword evidence="2" id="KW-0472">Membrane</keyword>
<dbReference type="PANTHER" id="PTHR46616">
    <property type="entry name" value="UBIQUITIN-PROTEIN LIGASE"/>
    <property type="match status" value="1"/>
</dbReference>
<feature type="region of interest" description="Disordered" evidence="1">
    <location>
        <begin position="160"/>
        <end position="198"/>
    </location>
</feature>
<comment type="caution">
    <text evidence="3">The sequence shown here is derived from an EMBL/GenBank/DDBJ whole genome shotgun (WGS) entry which is preliminary data.</text>
</comment>
<accession>A0A200QBV3</accession>
<organism evidence="3 4">
    <name type="scientific">Macleaya cordata</name>
    <name type="common">Five-seeded plume-poppy</name>
    <name type="synonym">Bocconia cordata</name>
    <dbReference type="NCBI Taxonomy" id="56857"/>
    <lineage>
        <taxon>Eukaryota</taxon>
        <taxon>Viridiplantae</taxon>
        <taxon>Streptophyta</taxon>
        <taxon>Embryophyta</taxon>
        <taxon>Tracheophyta</taxon>
        <taxon>Spermatophyta</taxon>
        <taxon>Magnoliopsida</taxon>
        <taxon>Ranunculales</taxon>
        <taxon>Papaveraceae</taxon>
        <taxon>Papaveroideae</taxon>
        <taxon>Macleaya</taxon>
    </lineage>
</organism>
<keyword evidence="2" id="KW-1133">Transmembrane helix</keyword>
<dbReference type="OrthoDB" id="252722at2759"/>
<dbReference type="EMBL" id="MVGT01002392">
    <property type="protein sequence ID" value="OVA07953.1"/>
    <property type="molecule type" value="Genomic_DNA"/>
</dbReference>
<reference evidence="3 4" key="1">
    <citation type="journal article" date="2017" name="Mol. Plant">
        <title>The Genome of Medicinal Plant Macleaya cordata Provides New Insights into Benzylisoquinoline Alkaloids Metabolism.</title>
        <authorList>
            <person name="Liu X."/>
            <person name="Liu Y."/>
            <person name="Huang P."/>
            <person name="Ma Y."/>
            <person name="Qing Z."/>
            <person name="Tang Q."/>
            <person name="Cao H."/>
            <person name="Cheng P."/>
            <person name="Zheng Y."/>
            <person name="Yuan Z."/>
            <person name="Zhou Y."/>
            <person name="Liu J."/>
            <person name="Tang Z."/>
            <person name="Zhuo Y."/>
            <person name="Zhang Y."/>
            <person name="Yu L."/>
            <person name="Huang J."/>
            <person name="Yang P."/>
            <person name="Peng Q."/>
            <person name="Zhang J."/>
            <person name="Jiang W."/>
            <person name="Zhang Z."/>
            <person name="Lin K."/>
            <person name="Ro D.K."/>
            <person name="Chen X."/>
            <person name="Xiong X."/>
            <person name="Shang Y."/>
            <person name="Huang S."/>
            <person name="Zeng J."/>
        </authorList>
    </citation>
    <scope>NUCLEOTIDE SEQUENCE [LARGE SCALE GENOMIC DNA]</scope>
    <source>
        <strain evidence="4">cv. BLH2017</strain>
        <tissue evidence="3">Root</tissue>
    </source>
</reference>
<dbReference type="STRING" id="56857.A0A200QBV3"/>
<evidence type="ECO:0000313" key="4">
    <source>
        <dbReference type="Proteomes" id="UP000195402"/>
    </source>
</evidence>
<name>A0A200QBV3_MACCD</name>
<evidence type="ECO:0000313" key="3">
    <source>
        <dbReference type="EMBL" id="OVA07953.1"/>
    </source>
</evidence>
<sequence>MGSPLIEVIAGLTENNYCSNSMFGPPLHHELMLLRISRTVLDSCKLEDQPQHTSYTKLNEDQKRGRIARMPSLLGVVQPRGECTIHSMVWTHTVQDMYSVPTVGSCQIPIPPDSASTICIMSLVPIVILQSKLRFPSKNFFLLWLVESANGNRIRFCPSSSNDQKKFQPSPSTTSVHQSGLNPSSMENLHEPSSASHRAREGSNSFLHRWRVCAPLRKSLALLVHLTAKFPVVAIFMMIVLYVIPASAAILVAYLLLTFLFALPSFLVLYFSYPILNWLVREIIA</sequence>
<proteinExistence type="predicted"/>
<evidence type="ECO:0000256" key="1">
    <source>
        <dbReference type="SAM" id="MobiDB-lite"/>
    </source>
</evidence>
<dbReference type="InParanoid" id="A0A200QBV3"/>
<evidence type="ECO:0000256" key="2">
    <source>
        <dbReference type="SAM" id="Phobius"/>
    </source>
</evidence>
<protein>
    <submittedName>
        <fullName evidence="3">Uncharacterized protein</fullName>
    </submittedName>
</protein>
<dbReference type="PANTHER" id="PTHR46616:SF2">
    <property type="entry name" value="OS03G0211100 PROTEIN"/>
    <property type="match status" value="1"/>
</dbReference>
<feature type="transmembrane region" description="Helical" evidence="2">
    <location>
        <begin position="220"/>
        <end position="244"/>
    </location>
</feature>
<gene>
    <name evidence="3" type="ORF">BVC80_8731g3</name>
</gene>
<dbReference type="AlphaFoldDB" id="A0A200QBV3"/>